<dbReference type="InterPro" id="IPR006426">
    <property type="entry name" value="Asn_synth_AEB"/>
</dbReference>
<dbReference type="RefSeq" id="WP_273669501.1">
    <property type="nucleotide sequence ID" value="NZ_JAQQXR010000001.1"/>
</dbReference>
<keyword evidence="5" id="KW-0067">ATP-binding</keyword>
<evidence type="ECO:0000259" key="8">
    <source>
        <dbReference type="Pfam" id="PF13537"/>
    </source>
</evidence>
<dbReference type="InterPro" id="IPR051786">
    <property type="entry name" value="ASN_synthetase/amidase"/>
</dbReference>
<reference evidence="9 10" key="1">
    <citation type="submission" date="2022-10" db="EMBL/GenBank/DDBJ databases">
        <title>Janthinobacterium sp. hw3 Genome sequencing.</title>
        <authorList>
            <person name="Park S."/>
        </authorList>
    </citation>
    <scope>NUCLEOTIDE SEQUENCE [LARGE SCALE GENOMIC DNA]</scope>
    <source>
        <strain evidence="10">hw3</strain>
    </source>
</reference>
<comment type="pathway">
    <text evidence="1">Amino-acid biosynthesis; L-asparagine biosynthesis; L-asparagine from L-aspartate (L-Gln route): step 1/1.</text>
</comment>
<dbReference type="Gene3D" id="3.40.50.620">
    <property type="entry name" value="HUPs"/>
    <property type="match status" value="1"/>
</dbReference>
<dbReference type="SUPFAM" id="SSF56235">
    <property type="entry name" value="N-terminal nucleophile aminohydrolases (Ntn hydrolases)"/>
    <property type="match status" value="1"/>
</dbReference>
<accession>A0ABT5JVU6</accession>
<comment type="similarity">
    <text evidence="2">Belongs to the asparagine synthetase family.</text>
</comment>
<dbReference type="InterPro" id="IPR017932">
    <property type="entry name" value="GATase_2_dom"/>
</dbReference>
<dbReference type="Pfam" id="PF13537">
    <property type="entry name" value="GATase_7"/>
    <property type="match status" value="1"/>
</dbReference>
<dbReference type="Proteomes" id="UP001221208">
    <property type="component" value="Unassembled WGS sequence"/>
</dbReference>
<evidence type="ECO:0000259" key="7">
    <source>
        <dbReference type="Pfam" id="PF00733"/>
    </source>
</evidence>
<evidence type="ECO:0000313" key="9">
    <source>
        <dbReference type="EMBL" id="MDC8756847.1"/>
    </source>
</evidence>
<dbReference type="SUPFAM" id="SSF52402">
    <property type="entry name" value="Adenine nucleotide alpha hydrolases-like"/>
    <property type="match status" value="1"/>
</dbReference>
<dbReference type="InterPro" id="IPR001962">
    <property type="entry name" value="Asn_synthase"/>
</dbReference>
<evidence type="ECO:0000313" key="10">
    <source>
        <dbReference type="Proteomes" id="UP001221208"/>
    </source>
</evidence>
<feature type="domain" description="Asparagine synthetase" evidence="7">
    <location>
        <begin position="229"/>
        <end position="612"/>
    </location>
</feature>
<dbReference type="Pfam" id="PF00733">
    <property type="entry name" value="Asn_synthase"/>
    <property type="match status" value="1"/>
</dbReference>
<dbReference type="InterPro" id="IPR014729">
    <property type="entry name" value="Rossmann-like_a/b/a_fold"/>
</dbReference>
<dbReference type="Gene3D" id="3.60.20.10">
    <property type="entry name" value="Glutamine Phosphoribosylpyrophosphate, subunit 1, domain 1"/>
    <property type="match status" value="1"/>
</dbReference>
<proteinExistence type="inferred from homology"/>
<dbReference type="PANTHER" id="PTHR43284:SF1">
    <property type="entry name" value="ASPARAGINE SYNTHETASE"/>
    <property type="match status" value="1"/>
</dbReference>
<sequence>MSGLCGWLAAHEAPDATRANARLIARMAAPLSRYDASALTAVVGNGSAAAVAAGAGASHLYHKDGLLIALWGRPQLAGAPGADPALAARMAQLWRNYGATACASLAGPFALCILDEFANEALLAVDRGGVHALHYQCTPQQGLLFASSAEALAAHPGAARALDPQALYNYLYFHMVPGPGAVYAGQRRLLPGEYLHYRAGKLSRAAYWTMAYQECETLPFKTLKAEFLGTLRRAVERSVEGAGAGTGTFLSGGTDSSTLAAVLGQVSGRPARSYSIGFDAPGYDEMAYARLAARHFGTVHHERYVTADDIVDAVPRIAAVFDQPFGNASAVAAYCCAQMARADGVTRLLGGDGGDELFGGNERYARQALFARYDRVPSLLRQVIVEPLLFKVAVGQRHKLLCKARSYIEQASLPLPARMESYNLLQRYGHRSVLEDDFLRDVDPDAPLASLNEAYWLTQGHSQINQMLAMDMKFTLADNDLPKVAGACELAGVEAAFPFLDDAMVAFSARLAPRQKLKGTRLRYFFKQALRDTLPPAILRKEKHGFGLPFGLWVQQHQGLRQLAFDSLSDLKGRGIVRAGFIDTLQSRHLAEHPAYHGTMVWVLMMLEQWLRQHHDGAADFVRGRDERESAGG</sequence>
<evidence type="ECO:0000256" key="4">
    <source>
        <dbReference type="ARBA" id="ARBA00022741"/>
    </source>
</evidence>
<comment type="catalytic activity">
    <reaction evidence="6">
        <text>L-aspartate + L-glutamine + ATP + H2O = L-asparagine + L-glutamate + AMP + diphosphate + H(+)</text>
        <dbReference type="Rhea" id="RHEA:12228"/>
        <dbReference type="ChEBI" id="CHEBI:15377"/>
        <dbReference type="ChEBI" id="CHEBI:15378"/>
        <dbReference type="ChEBI" id="CHEBI:29985"/>
        <dbReference type="ChEBI" id="CHEBI:29991"/>
        <dbReference type="ChEBI" id="CHEBI:30616"/>
        <dbReference type="ChEBI" id="CHEBI:33019"/>
        <dbReference type="ChEBI" id="CHEBI:58048"/>
        <dbReference type="ChEBI" id="CHEBI:58359"/>
        <dbReference type="ChEBI" id="CHEBI:456215"/>
        <dbReference type="EC" id="6.3.5.4"/>
    </reaction>
</comment>
<keyword evidence="10" id="KW-1185">Reference proteome</keyword>
<evidence type="ECO:0000256" key="2">
    <source>
        <dbReference type="ARBA" id="ARBA00005752"/>
    </source>
</evidence>
<dbReference type="CDD" id="cd01991">
    <property type="entry name" value="Asn_synthase_B_C"/>
    <property type="match status" value="1"/>
</dbReference>
<protein>
    <recommendedName>
        <fullName evidence="3">asparagine synthase (glutamine-hydrolyzing)</fullName>
        <ecNumber evidence="3">6.3.5.4</ecNumber>
    </recommendedName>
</protein>
<feature type="domain" description="Glutamine amidotransferase type-2" evidence="8">
    <location>
        <begin position="91"/>
        <end position="153"/>
    </location>
</feature>
<dbReference type="PIRSF" id="PIRSF001589">
    <property type="entry name" value="Asn_synthetase_glu-h"/>
    <property type="match status" value="1"/>
</dbReference>
<evidence type="ECO:0000256" key="5">
    <source>
        <dbReference type="ARBA" id="ARBA00022840"/>
    </source>
</evidence>
<dbReference type="InterPro" id="IPR029055">
    <property type="entry name" value="Ntn_hydrolases_N"/>
</dbReference>
<organism evidence="9 10">
    <name type="scientific">Janthinobacterium fluminis</name>
    <dbReference type="NCBI Taxonomy" id="2987524"/>
    <lineage>
        <taxon>Bacteria</taxon>
        <taxon>Pseudomonadati</taxon>
        <taxon>Pseudomonadota</taxon>
        <taxon>Betaproteobacteria</taxon>
        <taxon>Burkholderiales</taxon>
        <taxon>Oxalobacteraceae</taxon>
        <taxon>Janthinobacterium</taxon>
    </lineage>
</organism>
<keyword evidence="4" id="KW-0547">Nucleotide-binding</keyword>
<gene>
    <name evidence="9" type="ORF">OIK44_04505</name>
</gene>
<evidence type="ECO:0000256" key="6">
    <source>
        <dbReference type="ARBA" id="ARBA00048741"/>
    </source>
</evidence>
<dbReference type="PANTHER" id="PTHR43284">
    <property type="entry name" value="ASPARAGINE SYNTHETASE (GLUTAMINE-HYDROLYZING)"/>
    <property type="match status" value="1"/>
</dbReference>
<name>A0ABT5JVU6_9BURK</name>
<evidence type="ECO:0000256" key="1">
    <source>
        <dbReference type="ARBA" id="ARBA00005187"/>
    </source>
</evidence>
<evidence type="ECO:0000256" key="3">
    <source>
        <dbReference type="ARBA" id="ARBA00012737"/>
    </source>
</evidence>
<dbReference type="EC" id="6.3.5.4" evidence="3"/>
<dbReference type="EMBL" id="JAQQXR010000001">
    <property type="protein sequence ID" value="MDC8756847.1"/>
    <property type="molecule type" value="Genomic_DNA"/>
</dbReference>
<comment type="caution">
    <text evidence="9">The sequence shown here is derived from an EMBL/GenBank/DDBJ whole genome shotgun (WGS) entry which is preliminary data.</text>
</comment>